<evidence type="ECO:0000313" key="1">
    <source>
        <dbReference type="EMBL" id="KAH3886854.1"/>
    </source>
</evidence>
<evidence type="ECO:0000313" key="2">
    <source>
        <dbReference type="Proteomes" id="UP000828390"/>
    </source>
</evidence>
<name>A0A9D4N3X9_DREPO</name>
<organism evidence="1 2">
    <name type="scientific">Dreissena polymorpha</name>
    <name type="common">Zebra mussel</name>
    <name type="synonym">Mytilus polymorpha</name>
    <dbReference type="NCBI Taxonomy" id="45954"/>
    <lineage>
        <taxon>Eukaryota</taxon>
        <taxon>Metazoa</taxon>
        <taxon>Spiralia</taxon>
        <taxon>Lophotrochozoa</taxon>
        <taxon>Mollusca</taxon>
        <taxon>Bivalvia</taxon>
        <taxon>Autobranchia</taxon>
        <taxon>Heteroconchia</taxon>
        <taxon>Euheterodonta</taxon>
        <taxon>Imparidentia</taxon>
        <taxon>Neoheterodontei</taxon>
        <taxon>Myida</taxon>
        <taxon>Dreissenoidea</taxon>
        <taxon>Dreissenidae</taxon>
        <taxon>Dreissena</taxon>
    </lineage>
</organism>
<dbReference type="AlphaFoldDB" id="A0A9D4N3X9"/>
<reference evidence="1" key="1">
    <citation type="journal article" date="2019" name="bioRxiv">
        <title>The Genome of the Zebra Mussel, Dreissena polymorpha: A Resource for Invasive Species Research.</title>
        <authorList>
            <person name="McCartney M.A."/>
            <person name="Auch B."/>
            <person name="Kono T."/>
            <person name="Mallez S."/>
            <person name="Zhang Y."/>
            <person name="Obille A."/>
            <person name="Becker A."/>
            <person name="Abrahante J.E."/>
            <person name="Garbe J."/>
            <person name="Badalamenti J.P."/>
            <person name="Herman A."/>
            <person name="Mangelson H."/>
            <person name="Liachko I."/>
            <person name="Sullivan S."/>
            <person name="Sone E.D."/>
            <person name="Koren S."/>
            <person name="Silverstein K.A.T."/>
            <person name="Beckman K.B."/>
            <person name="Gohl D.M."/>
        </authorList>
    </citation>
    <scope>NUCLEOTIDE SEQUENCE</scope>
    <source>
        <strain evidence="1">Duluth1</strain>
        <tissue evidence="1">Whole animal</tissue>
    </source>
</reference>
<gene>
    <name evidence="1" type="ORF">DPMN_010867</name>
</gene>
<protein>
    <submittedName>
        <fullName evidence="1">Uncharacterized protein</fullName>
    </submittedName>
</protein>
<proteinExistence type="predicted"/>
<accession>A0A9D4N3X9</accession>
<sequence>MKDYFVEPKTDMKLVVPRVVRHGGDCPVVSFINPTENYRVLKKGSIIGNAYECSEFQEDPFCEQSADVTCSTVKERELCNHQCEKGPMEVPSHLQEMYVKSIVGLNEEQAKELAKLLCNFQDDFAKDEYDLGSFNHIEHSIDIGTACFAEEEAAHLD</sequence>
<dbReference type="Proteomes" id="UP000828390">
    <property type="component" value="Unassembled WGS sequence"/>
</dbReference>
<keyword evidence="2" id="KW-1185">Reference proteome</keyword>
<reference evidence="1" key="2">
    <citation type="submission" date="2020-11" db="EMBL/GenBank/DDBJ databases">
        <authorList>
            <person name="McCartney M.A."/>
            <person name="Auch B."/>
            <person name="Kono T."/>
            <person name="Mallez S."/>
            <person name="Becker A."/>
            <person name="Gohl D.M."/>
            <person name="Silverstein K.A.T."/>
            <person name="Koren S."/>
            <person name="Bechman K.B."/>
            <person name="Herman A."/>
            <person name="Abrahante J.E."/>
            <person name="Garbe J."/>
        </authorList>
    </citation>
    <scope>NUCLEOTIDE SEQUENCE</scope>
    <source>
        <strain evidence="1">Duluth1</strain>
        <tissue evidence="1">Whole animal</tissue>
    </source>
</reference>
<dbReference type="EMBL" id="JAIWYP010000001">
    <property type="protein sequence ID" value="KAH3886854.1"/>
    <property type="molecule type" value="Genomic_DNA"/>
</dbReference>
<comment type="caution">
    <text evidence="1">The sequence shown here is derived from an EMBL/GenBank/DDBJ whole genome shotgun (WGS) entry which is preliminary data.</text>
</comment>